<dbReference type="GO" id="GO:0004222">
    <property type="term" value="F:metalloendopeptidase activity"/>
    <property type="evidence" value="ECO:0007669"/>
    <property type="project" value="InterPro"/>
</dbReference>
<evidence type="ECO:0000259" key="5">
    <source>
        <dbReference type="Pfam" id="PF00675"/>
    </source>
</evidence>
<dbReference type="Pfam" id="PF00675">
    <property type="entry name" value="Peptidase_M16"/>
    <property type="match status" value="1"/>
</dbReference>
<protein>
    <recommendedName>
        <fullName evidence="9">Peptidase</fullName>
    </recommendedName>
</protein>
<dbReference type="InterPro" id="IPR001431">
    <property type="entry name" value="Pept_M16_Zn_BS"/>
</dbReference>
<accession>A0A0B0EJD0</accession>
<comment type="similarity">
    <text evidence="2 3">Belongs to the peptidase M16 family.</text>
</comment>
<dbReference type="GO" id="GO:0006508">
    <property type="term" value="P:proteolysis"/>
    <property type="evidence" value="ECO:0007669"/>
    <property type="project" value="InterPro"/>
</dbReference>
<dbReference type="Pfam" id="PF05193">
    <property type="entry name" value="Peptidase_M16_C"/>
    <property type="match status" value="2"/>
</dbReference>
<evidence type="ECO:0000313" key="7">
    <source>
        <dbReference type="EMBL" id="KHE90790.1"/>
    </source>
</evidence>
<evidence type="ECO:0000313" key="8">
    <source>
        <dbReference type="Proteomes" id="UP000030652"/>
    </source>
</evidence>
<comment type="cofactor">
    <cofactor evidence="1">
        <name>Zn(2+)</name>
        <dbReference type="ChEBI" id="CHEBI:29105"/>
    </cofactor>
</comment>
<dbReference type="Gene3D" id="3.30.830.10">
    <property type="entry name" value="Metalloenzyme, LuxS/M16 peptidase-like"/>
    <property type="match status" value="4"/>
</dbReference>
<dbReference type="PROSITE" id="PS00143">
    <property type="entry name" value="INSULINASE"/>
    <property type="match status" value="1"/>
</dbReference>
<feature type="domain" description="Peptidase M16 C-terminal" evidence="6">
    <location>
        <begin position="206"/>
        <end position="383"/>
    </location>
</feature>
<evidence type="ECO:0000256" key="1">
    <source>
        <dbReference type="ARBA" id="ARBA00001947"/>
    </source>
</evidence>
<dbReference type="InterPro" id="IPR011765">
    <property type="entry name" value="Pept_M16_N"/>
</dbReference>
<dbReference type="PANTHER" id="PTHR11851">
    <property type="entry name" value="METALLOPROTEASE"/>
    <property type="match status" value="1"/>
</dbReference>
<dbReference type="GO" id="GO:0046872">
    <property type="term" value="F:metal ion binding"/>
    <property type="evidence" value="ECO:0007669"/>
    <property type="project" value="InterPro"/>
</dbReference>
<evidence type="ECO:0000259" key="6">
    <source>
        <dbReference type="Pfam" id="PF05193"/>
    </source>
</evidence>
<dbReference type="EMBL" id="JRYO01000241">
    <property type="protein sequence ID" value="KHE90790.1"/>
    <property type="molecule type" value="Genomic_DNA"/>
</dbReference>
<feature type="signal peptide" evidence="4">
    <location>
        <begin position="1"/>
        <end position="24"/>
    </location>
</feature>
<keyword evidence="4" id="KW-0732">Signal</keyword>
<dbReference type="AlphaFoldDB" id="A0A0B0EJD0"/>
<feature type="chain" id="PRO_5002055128" description="Peptidase" evidence="4">
    <location>
        <begin position="25"/>
        <end position="882"/>
    </location>
</feature>
<feature type="domain" description="Peptidase M16 C-terminal" evidence="6">
    <location>
        <begin position="645"/>
        <end position="816"/>
    </location>
</feature>
<evidence type="ECO:0000256" key="2">
    <source>
        <dbReference type="ARBA" id="ARBA00007261"/>
    </source>
</evidence>
<dbReference type="SUPFAM" id="SSF63411">
    <property type="entry name" value="LuxS/MPP-like metallohydrolase"/>
    <property type="match status" value="4"/>
</dbReference>
<organism evidence="7 8">
    <name type="scientific">Candidatus Scalindua brodae</name>
    <dbReference type="NCBI Taxonomy" id="237368"/>
    <lineage>
        <taxon>Bacteria</taxon>
        <taxon>Pseudomonadati</taxon>
        <taxon>Planctomycetota</taxon>
        <taxon>Candidatus Brocadiia</taxon>
        <taxon>Candidatus Brocadiales</taxon>
        <taxon>Candidatus Scalinduaceae</taxon>
        <taxon>Candidatus Scalindua</taxon>
    </lineage>
</organism>
<feature type="domain" description="Peptidase M16 N-terminal" evidence="5">
    <location>
        <begin position="54"/>
        <end position="199"/>
    </location>
</feature>
<dbReference type="InterPro" id="IPR050361">
    <property type="entry name" value="MPP/UQCRC_Complex"/>
</dbReference>
<name>A0A0B0EJD0_9BACT</name>
<comment type="caution">
    <text evidence="7">The sequence shown here is derived from an EMBL/GenBank/DDBJ whole genome shotgun (WGS) entry which is preliminary data.</text>
</comment>
<dbReference type="PANTHER" id="PTHR11851:SF49">
    <property type="entry name" value="MITOCHONDRIAL-PROCESSING PEPTIDASE SUBUNIT ALPHA"/>
    <property type="match status" value="1"/>
</dbReference>
<proteinExistence type="inferred from homology"/>
<evidence type="ECO:0000256" key="3">
    <source>
        <dbReference type="RuleBase" id="RU004447"/>
    </source>
</evidence>
<evidence type="ECO:0000256" key="4">
    <source>
        <dbReference type="SAM" id="SignalP"/>
    </source>
</evidence>
<evidence type="ECO:0008006" key="9">
    <source>
        <dbReference type="Google" id="ProtNLM"/>
    </source>
</evidence>
<dbReference type="Proteomes" id="UP000030652">
    <property type="component" value="Unassembled WGS sequence"/>
</dbReference>
<gene>
    <name evidence="7" type="ORF">SCABRO_03474</name>
</gene>
<dbReference type="InterPro" id="IPR011249">
    <property type="entry name" value="Metalloenz_LuxS/M16"/>
</dbReference>
<sequence>MNKKFLNILIVHILLIGLSCFACRADELQDQALSMFGETQNASVFYLDNGMEIILIENHASPMITAFTIVKTGSRNEDAATNGSAHFLEHLLFNGTKTRTQKKLYEEMDFYGGYNNAHTGPDYTNFMILMPKEYIEQGMDIQADMLFNSTLPPGKFEKERGIVIEEIGKSADSPSTQVNNHFLRTLYANTPYERPVLGTVSTITHLKRDDVLEYYRSWYVPNNMTLMVIGDFKTADMVELVRKKYGPYAAGHLPEHKPVLLTPPKTLRITRANGMGQFPDDRLYLNMGYILPAPSSENFFSLQMLADFLGGKKDSILEVLFEQDSNKGLVSSVNTSVTFNSDFSTLQISANLPLDSDVDRVVDLITHAVREMADNPVPMSEIQPILISRATQEVYLQEKLHYYAMMKSSYLAAGGYTFLSGYMDSIMRVTPESIQNAASQYLNTQLPVVALMSPPFKQAEAATGQSQNRYHMETLENGMTVIVKENHDSRVVGVHLSAKDRSLSEGREKWGMAEVLQRMLIEGGTVNHPEGKLYDTLVSIGAELKLHDNPGIPYDDYYNSSRFVYMRLKVVDFFFDEGIGLLAEIVSQPLLTEEAFEQVQKSVISLSATTASSTPEIASRMLYDNLFITNPGFGRTLGNPANIEKFNLEEVKAFHGKLYNPSNLVLTISGNLPVDEVMGLVRTCFGGKWGETGWQPPEFKLQFGKTGRTVRQRTGKSQSYIIVANTCEVAEEDQPALHILSSIFSDRLAFNLREKQGLAYSIGAHFPRYKDVCWYSITMGTRPENIEKAVSGIKEEIRSIREASFDAEEVQQTINAALGRRGMRRMDRVSQAYYISMEILDGKSPESDDQYGEKLKAVTLHDLERLAPEIFRHDDHLIIIAE</sequence>
<dbReference type="InterPro" id="IPR007863">
    <property type="entry name" value="Peptidase_M16_C"/>
</dbReference>
<reference evidence="7 8" key="1">
    <citation type="submission" date="2014-10" db="EMBL/GenBank/DDBJ databases">
        <title>Draft genome of anammox bacterium scalindua brodae, obtained using differential coverage binning of sequence data from two enrichment reactors.</title>
        <authorList>
            <person name="Speth D.R."/>
            <person name="Russ L."/>
            <person name="Kartal B."/>
            <person name="Op den Camp H.J."/>
            <person name="Dutilh B.E."/>
            <person name="Jetten M.S."/>
        </authorList>
    </citation>
    <scope>NUCLEOTIDE SEQUENCE [LARGE SCALE GENOMIC DNA]</scope>
    <source>
        <strain evidence="7">RU1</strain>
    </source>
</reference>
<dbReference type="PROSITE" id="PS51257">
    <property type="entry name" value="PROKAR_LIPOPROTEIN"/>
    <property type="match status" value="1"/>
</dbReference>
<dbReference type="eggNOG" id="COG0612">
    <property type="taxonomic scope" value="Bacteria"/>
</dbReference>